<comment type="caution">
    <text evidence="1">The sequence shown here is derived from an EMBL/GenBank/DDBJ whole genome shotgun (WGS) entry which is preliminary data.</text>
</comment>
<proteinExistence type="predicted"/>
<reference evidence="1 2" key="2">
    <citation type="journal article" date="2022" name="Mol. Ecol. Resour.">
        <title>The genomes of chicory, endive, great burdock and yacon provide insights into Asteraceae paleo-polyploidization history and plant inulin production.</title>
        <authorList>
            <person name="Fan W."/>
            <person name="Wang S."/>
            <person name="Wang H."/>
            <person name="Wang A."/>
            <person name="Jiang F."/>
            <person name="Liu H."/>
            <person name="Zhao H."/>
            <person name="Xu D."/>
            <person name="Zhang Y."/>
        </authorList>
    </citation>
    <scope>NUCLEOTIDE SEQUENCE [LARGE SCALE GENOMIC DNA]</scope>
    <source>
        <strain evidence="2">cv. Yunnan</strain>
        <tissue evidence="1">Leaves</tissue>
    </source>
</reference>
<name>A0ACB9ID76_9ASTR</name>
<accession>A0ACB9ID76</accession>
<organism evidence="1 2">
    <name type="scientific">Smallanthus sonchifolius</name>
    <dbReference type="NCBI Taxonomy" id="185202"/>
    <lineage>
        <taxon>Eukaryota</taxon>
        <taxon>Viridiplantae</taxon>
        <taxon>Streptophyta</taxon>
        <taxon>Embryophyta</taxon>
        <taxon>Tracheophyta</taxon>
        <taxon>Spermatophyta</taxon>
        <taxon>Magnoliopsida</taxon>
        <taxon>eudicotyledons</taxon>
        <taxon>Gunneridae</taxon>
        <taxon>Pentapetalae</taxon>
        <taxon>asterids</taxon>
        <taxon>campanulids</taxon>
        <taxon>Asterales</taxon>
        <taxon>Asteraceae</taxon>
        <taxon>Asteroideae</taxon>
        <taxon>Heliantheae alliance</taxon>
        <taxon>Millerieae</taxon>
        <taxon>Smallanthus</taxon>
    </lineage>
</organism>
<dbReference type="Proteomes" id="UP001056120">
    <property type="component" value="Linkage Group LG09"/>
</dbReference>
<sequence length="113" mass="13063">MLKSPLMKSHSSIFIIVGSYRLYAVEARFDRRKHTYESLKRSYVKPVVIAKPVPLIKPSNFKDKTFSEIIGGSKGLGVQAVEANVKEYRKRISKENLVYSIRYWGNPRLWEDG</sequence>
<keyword evidence="2" id="KW-1185">Reference proteome</keyword>
<reference evidence="2" key="1">
    <citation type="journal article" date="2022" name="Mol. Ecol. Resour.">
        <title>The genomes of chicory, endive, great burdock and yacon provide insights into Asteraceae palaeo-polyploidization history and plant inulin production.</title>
        <authorList>
            <person name="Fan W."/>
            <person name="Wang S."/>
            <person name="Wang H."/>
            <person name="Wang A."/>
            <person name="Jiang F."/>
            <person name="Liu H."/>
            <person name="Zhao H."/>
            <person name="Xu D."/>
            <person name="Zhang Y."/>
        </authorList>
    </citation>
    <scope>NUCLEOTIDE SEQUENCE [LARGE SCALE GENOMIC DNA]</scope>
    <source>
        <strain evidence="2">cv. Yunnan</strain>
    </source>
</reference>
<evidence type="ECO:0000313" key="1">
    <source>
        <dbReference type="EMBL" id="KAI3805426.1"/>
    </source>
</evidence>
<gene>
    <name evidence="1" type="ORF">L1987_27792</name>
</gene>
<protein>
    <submittedName>
        <fullName evidence="1">Uncharacterized protein</fullName>
    </submittedName>
</protein>
<dbReference type="EMBL" id="CM042026">
    <property type="protein sequence ID" value="KAI3805426.1"/>
    <property type="molecule type" value="Genomic_DNA"/>
</dbReference>
<evidence type="ECO:0000313" key="2">
    <source>
        <dbReference type="Proteomes" id="UP001056120"/>
    </source>
</evidence>